<evidence type="ECO:0000313" key="2">
    <source>
        <dbReference type="EMBL" id="RDC60532.1"/>
    </source>
</evidence>
<reference evidence="2 3" key="1">
    <citation type="submission" date="2018-04" db="EMBL/GenBank/DDBJ databases">
        <title>Altererythrobacter sp. HME9302 genome sequencing and assembly.</title>
        <authorList>
            <person name="Kang H."/>
            <person name="Kim H."/>
            <person name="Joh K."/>
        </authorList>
    </citation>
    <scope>NUCLEOTIDE SEQUENCE [LARGE SCALE GENOMIC DNA]</scope>
    <source>
        <strain evidence="2 3">HME9302</strain>
    </source>
</reference>
<accession>A0A369Q7V1</accession>
<keyword evidence="3" id="KW-1185">Reference proteome</keyword>
<gene>
    <name evidence="2" type="ORF">HME9302_01743</name>
</gene>
<protein>
    <recommendedName>
        <fullName evidence="4">Lipoprotein</fullName>
    </recommendedName>
</protein>
<dbReference type="AlphaFoldDB" id="A0A369Q7V1"/>
<evidence type="ECO:0008006" key="4">
    <source>
        <dbReference type="Google" id="ProtNLM"/>
    </source>
</evidence>
<organism evidence="2 3">
    <name type="scientific">Alteripontixanthobacter maritimus</name>
    <dbReference type="NCBI Taxonomy" id="2161824"/>
    <lineage>
        <taxon>Bacteria</taxon>
        <taxon>Pseudomonadati</taxon>
        <taxon>Pseudomonadota</taxon>
        <taxon>Alphaproteobacteria</taxon>
        <taxon>Sphingomonadales</taxon>
        <taxon>Erythrobacteraceae</taxon>
        <taxon>Alteripontixanthobacter</taxon>
    </lineage>
</organism>
<evidence type="ECO:0000313" key="3">
    <source>
        <dbReference type="Proteomes" id="UP000253727"/>
    </source>
</evidence>
<sequence length="113" mass="12136">MKRVKTLTMLLAVPLMLVGCVDAIAESRVKSALVDAGLDDANADCMAERMVDRLTIDQLKKLERVKAEAGERETGLSLSDYVKRVRRVGDGEVVAVTASSAALCATGFAPQKR</sequence>
<dbReference type="Proteomes" id="UP000253727">
    <property type="component" value="Unassembled WGS sequence"/>
</dbReference>
<evidence type="ECO:0000256" key="1">
    <source>
        <dbReference type="SAM" id="SignalP"/>
    </source>
</evidence>
<proteinExistence type="predicted"/>
<keyword evidence="1" id="KW-0732">Signal</keyword>
<dbReference type="PROSITE" id="PS51257">
    <property type="entry name" value="PROKAR_LIPOPROTEIN"/>
    <property type="match status" value="1"/>
</dbReference>
<feature type="chain" id="PRO_5016834870" description="Lipoprotein" evidence="1">
    <location>
        <begin position="26"/>
        <end position="113"/>
    </location>
</feature>
<comment type="caution">
    <text evidence="2">The sequence shown here is derived from an EMBL/GenBank/DDBJ whole genome shotgun (WGS) entry which is preliminary data.</text>
</comment>
<feature type="signal peptide" evidence="1">
    <location>
        <begin position="1"/>
        <end position="25"/>
    </location>
</feature>
<dbReference type="OrthoDB" id="7409816at2"/>
<name>A0A369Q7V1_9SPHN</name>
<dbReference type="EMBL" id="QBKA01000002">
    <property type="protein sequence ID" value="RDC60532.1"/>
    <property type="molecule type" value="Genomic_DNA"/>
</dbReference>
<dbReference type="RefSeq" id="WP_115366675.1">
    <property type="nucleotide sequence ID" value="NZ_QBKA01000002.1"/>
</dbReference>